<proteinExistence type="predicted"/>
<reference evidence="2 3" key="1">
    <citation type="submission" date="2024-01" db="EMBL/GenBank/DDBJ databases">
        <title>Maribacter spp. originated from different algae showed divergent polysaccharides utilization ability.</title>
        <authorList>
            <person name="Wang H."/>
            <person name="Wu Y."/>
        </authorList>
    </citation>
    <scope>NUCLEOTIDE SEQUENCE [LARGE SCALE GENOMIC DNA]</scope>
    <source>
        <strain evidence="2 3">PR1</strain>
    </source>
</reference>
<name>A0ABU7IXY4_9FLAO</name>
<keyword evidence="1" id="KW-1133">Transmembrane helix</keyword>
<sequence>MFAKLTVSQRIQTGFIMAMAFLLVLGSNRLDQRHFSNIQTTVNSVHKDRVIVQDYIYQLSAIFHNKELELVKNDLPDTSQNEKVGQLLIDFGKTELTLDEQKHLNTLNVQFGKLQDLEKRIISPSTNIDAGLGIIAENTLNEIKPSLDALAKIQLSESEQLTQLSQKSLGMNIMLSKLEVAFMIIIGIAMMALVFYPLKTSQSELGKNKSELQSIK</sequence>
<gene>
    <name evidence="2" type="ORF">V1I91_17305</name>
</gene>
<feature type="transmembrane region" description="Helical" evidence="1">
    <location>
        <begin position="12"/>
        <end position="30"/>
    </location>
</feature>
<dbReference type="Proteomes" id="UP001356308">
    <property type="component" value="Unassembled WGS sequence"/>
</dbReference>
<protein>
    <recommendedName>
        <fullName evidence="4">Chemotaxis methyl-accepting receptor HlyB-like 4HB MCP domain-containing protein</fullName>
    </recommendedName>
</protein>
<dbReference type="EMBL" id="JAZDDG010000008">
    <property type="protein sequence ID" value="MEE1977840.1"/>
    <property type="molecule type" value="Genomic_DNA"/>
</dbReference>
<evidence type="ECO:0008006" key="4">
    <source>
        <dbReference type="Google" id="ProtNLM"/>
    </source>
</evidence>
<evidence type="ECO:0000313" key="2">
    <source>
        <dbReference type="EMBL" id="MEE1977840.1"/>
    </source>
</evidence>
<feature type="transmembrane region" description="Helical" evidence="1">
    <location>
        <begin position="180"/>
        <end position="198"/>
    </location>
</feature>
<evidence type="ECO:0000313" key="3">
    <source>
        <dbReference type="Proteomes" id="UP001356308"/>
    </source>
</evidence>
<keyword evidence="3" id="KW-1185">Reference proteome</keyword>
<organism evidence="2 3">
    <name type="scientific">Maribacter cobaltidurans</name>
    <dbReference type="NCBI Taxonomy" id="1178778"/>
    <lineage>
        <taxon>Bacteria</taxon>
        <taxon>Pseudomonadati</taxon>
        <taxon>Bacteroidota</taxon>
        <taxon>Flavobacteriia</taxon>
        <taxon>Flavobacteriales</taxon>
        <taxon>Flavobacteriaceae</taxon>
        <taxon>Maribacter</taxon>
    </lineage>
</organism>
<evidence type="ECO:0000256" key="1">
    <source>
        <dbReference type="SAM" id="Phobius"/>
    </source>
</evidence>
<accession>A0ABU7IXY4</accession>
<keyword evidence="1" id="KW-0472">Membrane</keyword>
<comment type="caution">
    <text evidence="2">The sequence shown here is derived from an EMBL/GenBank/DDBJ whole genome shotgun (WGS) entry which is preliminary data.</text>
</comment>
<dbReference type="RefSeq" id="WP_272652521.1">
    <property type="nucleotide sequence ID" value="NZ_JAZDDG010000008.1"/>
</dbReference>
<keyword evidence="1" id="KW-0812">Transmembrane</keyword>